<dbReference type="PANTHER" id="PTHR22957">
    <property type="entry name" value="TBC1 DOMAIN FAMILY MEMBER GTPASE-ACTIVATING PROTEIN"/>
    <property type="match status" value="1"/>
</dbReference>
<sequence>MVADGGDGGVGFSFDSGHYMVVVVTVTRLVVGGTEKGWEIGYCQGMSDLLSPIILVMEKDHKAFWCFVGFMKKGVLTSMMEKPQW</sequence>
<dbReference type="Gene3D" id="1.10.8.270">
    <property type="entry name" value="putative rabgap domain of human tbc1 domain family member 14 like domains"/>
    <property type="match status" value="1"/>
</dbReference>
<name>A0AAV3RNI6_LITER</name>
<comment type="caution">
    <text evidence="2">The sequence shown here is derived from an EMBL/GenBank/DDBJ whole genome shotgun (WGS) entry which is preliminary data.</text>
</comment>
<evidence type="ECO:0000313" key="3">
    <source>
        <dbReference type="Proteomes" id="UP001454036"/>
    </source>
</evidence>
<dbReference type="EMBL" id="BAABME010010280">
    <property type="protein sequence ID" value="GAA0177085.1"/>
    <property type="molecule type" value="Genomic_DNA"/>
</dbReference>
<dbReference type="PROSITE" id="PS50086">
    <property type="entry name" value="TBC_RABGAP"/>
    <property type="match status" value="1"/>
</dbReference>
<organism evidence="2 3">
    <name type="scientific">Lithospermum erythrorhizon</name>
    <name type="common">Purple gromwell</name>
    <name type="synonym">Lithospermum officinale var. erythrorhizon</name>
    <dbReference type="NCBI Taxonomy" id="34254"/>
    <lineage>
        <taxon>Eukaryota</taxon>
        <taxon>Viridiplantae</taxon>
        <taxon>Streptophyta</taxon>
        <taxon>Embryophyta</taxon>
        <taxon>Tracheophyta</taxon>
        <taxon>Spermatophyta</taxon>
        <taxon>Magnoliopsida</taxon>
        <taxon>eudicotyledons</taxon>
        <taxon>Gunneridae</taxon>
        <taxon>Pentapetalae</taxon>
        <taxon>asterids</taxon>
        <taxon>lamiids</taxon>
        <taxon>Boraginales</taxon>
        <taxon>Boraginaceae</taxon>
        <taxon>Boraginoideae</taxon>
        <taxon>Lithospermeae</taxon>
        <taxon>Lithospermum</taxon>
    </lineage>
</organism>
<reference evidence="2 3" key="1">
    <citation type="submission" date="2024-01" db="EMBL/GenBank/DDBJ databases">
        <title>The complete chloroplast genome sequence of Lithospermum erythrorhizon: insights into the phylogenetic relationship among Boraginaceae species and the maternal lineages of purple gromwells.</title>
        <authorList>
            <person name="Okada T."/>
            <person name="Watanabe K."/>
        </authorList>
    </citation>
    <scope>NUCLEOTIDE SEQUENCE [LARGE SCALE GENOMIC DNA]</scope>
</reference>
<dbReference type="InterPro" id="IPR000195">
    <property type="entry name" value="Rab-GAP-TBC_dom"/>
</dbReference>
<dbReference type="GO" id="GO:0005096">
    <property type="term" value="F:GTPase activator activity"/>
    <property type="evidence" value="ECO:0007669"/>
    <property type="project" value="TreeGrafter"/>
</dbReference>
<evidence type="ECO:0000313" key="2">
    <source>
        <dbReference type="EMBL" id="GAA0177085.1"/>
    </source>
</evidence>
<proteinExistence type="predicted"/>
<protein>
    <recommendedName>
        <fullName evidence="1">Rab-GAP TBC domain-containing protein</fullName>
    </recommendedName>
</protein>
<dbReference type="Pfam" id="PF00566">
    <property type="entry name" value="RabGAP-TBC"/>
    <property type="match status" value="1"/>
</dbReference>
<dbReference type="SUPFAM" id="SSF47923">
    <property type="entry name" value="Ypt/Rab-GAP domain of gyp1p"/>
    <property type="match status" value="1"/>
</dbReference>
<dbReference type="AlphaFoldDB" id="A0AAV3RNI6"/>
<dbReference type="PANTHER" id="PTHR22957:SF507">
    <property type="entry name" value="OS08G0547200 PROTEIN"/>
    <property type="match status" value="1"/>
</dbReference>
<gene>
    <name evidence="2" type="ORF">LIER_29654</name>
</gene>
<accession>A0AAV3RNI6</accession>
<dbReference type="InterPro" id="IPR035969">
    <property type="entry name" value="Rab-GAP_TBC_sf"/>
</dbReference>
<dbReference type="Proteomes" id="UP001454036">
    <property type="component" value="Unassembled WGS sequence"/>
</dbReference>
<keyword evidence="3" id="KW-1185">Reference proteome</keyword>
<evidence type="ECO:0000259" key="1">
    <source>
        <dbReference type="PROSITE" id="PS50086"/>
    </source>
</evidence>
<feature type="domain" description="Rab-GAP TBC" evidence="1">
    <location>
        <begin position="1"/>
        <end position="85"/>
    </location>
</feature>